<dbReference type="Gene3D" id="3.40.50.12470">
    <property type="match status" value="1"/>
</dbReference>
<evidence type="ECO:0000256" key="3">
    <source>
        <dbReference type="ARBA" id="ARBA00023052"/>
    </source>
</evidence>
<dbReference type="InterPro" id="IPR001017">
    <property type="entry name" value="DH_E1"/>
</dbReference>
<dbReference type="HAMAP" id="MF_01169">
    <property type="entry name" value="SucA_OdhA"/>
    <property type="match status" value="1"/>
</dbReference>
<name>E6U0A4_EVAC2</name>
<dbReference type="STRING" id="649639.Bcell_1958"/>
<sequence>MTKYDIQYDKGWAQFVGPNLGYMEDLYDLYKKDKTLVPENIRLFFEKWGEPNYVDKSETSRRNGGTKHTSQLSYEEIANAFTLSEGIRSRGHLIANISPLEERAVGEDFSLDKYNLTAEILRIIPANIISPFAPPQVKNGYEAVEHLLKVYTDTLAFEINQVQNMEERNWLKEKIESKSYQPHLSKKDKRFLLERLNKVEGFEHFLHKKFIGQKRFSIEGLDSIVPMLDDAVKESVQNGTENIMIGMAHRGRLNVLAHVLSKPYEIIFSEFHDAPNKELVPSEGSIGINYGWTGDVKYHLGADKEIKGNAKGATLTLANNPSHLEFVNPVVEGFTRAAQDNRDKKGYATQDVTHALAILIHGDAAFPGQGIVAETLNLGKLKGYSTGGTIHIIANNIIGFTTISEDSRSTNYASDLAKGFEIPIIHVNADDPEACLAAIHLAIQYRNTFHKDIIIDLVGYRRFGHNEMDEPLVTQPKLYKKIKKHETVCQIYEKKLKEQSVVSEDTLQSMREKYLAELEQHFKKVKDGKKSELKEEDTLPPPPVQNNLDNIDTMVNVKVLKDLNEQLLAVPKGFRVFPKLKKILERRRYVFEKDETIDWAHSEALAFATIIRDGTPIRLTGQDSERGTFSQRHLVLHDYENEKIYSPLHELREANASFDIYNSPLSEGACVGFEYGYNVYSPETLTLWEAQYGDFANGAQVLFDQFISGGRAKWGQKSGIVFLLPHGYEGQGPEHSSGRLERFLQLAAENNWHVVNLTRASQYFHLLRRQAKLLGKEEVRPLVIMTPKSLLRNKLLSSSADEFINGTFNPLIIEQGKKTVSEKVKKIIFCSGKIAIDIEEHINKHNNIDSIVVARVEELYPFPKEKIIPLTKKYGNVTEWIWVQEEPKNMGAWHYVLPQLRRIKGDHISIQYIGRRRMSSTAEGDAAMHKKEQERIINEALYD</sequence>
<dbReference type="NCBIfam" id="NF006914">
    <property type="entry name" value="PRK09404.1"/>
    <property type="match status" value="1"/>
</dbReference>
<dbReference type="EC" id="1.2.4.2" evidence="6"/>
<dbReference type="RefSeq" id="WP_013488556.1">
    <property type="nucleotide sequence ID" value="NC_014829.1"/>
</dbReference>
<evidence type="ECO:0000256" key="1">
    <source>
        <dbReference type="ARBA" id="ARBA00001964"/>
    </source>
</evidence>
<dbReference type="GO" id="GO:0006099">
    <property type="term" value="P:tricarboxylic acid cycle"/>
    <property type="evidence" value="ECO:0007669"/>
    <property type="project" value="TreeGrafter"/>
</dbReference>
<accession>E6U0A4</accession>
<evidence type="ECO:0000256" key="6">
    <source>
        <dbReference type="HAMAP-Rule" id="MF_01169"/>
    </source>
</evidence>
<comment type="similarity">
    <text evidence="6">Belongs to the alpha-ketoglutarate dehydrogenase family.</text>
</comment>
<feature type="compositionally biased region" description="Basic and acidic residues" evidence="7">
    <location>
        <begin position="528"/>
        <end position="537"/>
    </location>
</feature>
<evidence type="ECO:0000256" key="2">
    <source>
        <dbReference type="ARBA" id="ARBA00023002"/>
    </source>
</evidence>
<dbReference type="OrthoDB" id="9759785at2"/>
<feature type="region of interest" description="Disordered" evidence="7">
    <location>
        <begin position="526"/>
        <end position="548"/>
    </location>
</feature>
<dbReference type="NCBIfam" id="NF008907">
    <property type="entry name" value="PRK12270.1"/>
    <property type="match status" value="1"/>
</dbReference>
<dbReference type="Pfam" id="PF16870">
    <property type="entry name" value="OxoGdeHyase_C"/>
    <property type="match status" value="1"/>
</dbReference>
<dbReference type="EMBL" id="CP002394">
    <property type="protein sequence ID" value="ADU30220.1"/>
    <property type="molecule type" value="Genomic_DNA"/>
</dbReference>
<dbReference type="Pfam" id="PF02779">
    <property type="entry name" value="Transket_pyr"/>
    <property type="match status" value="1"/>
</dbReference>
<dbReference type="Gene3D" id="3.40.50.970">
    <property type="match status" value="1"/>
</dbReference>
<dbReference type="SMART" id="SM00861">
    <property type="entry name" value="Transket_pyr"/>
    <property type="match status" value="1"/>
</dbReference>
<organism evidence="9 10">
    <name type="scientific">Evansella cellulosilytica (strain ATCC 21833 / DSM 2522 / FERM P-1141 / JCM 9156 / N-4)</name>
    <name type="common">Bacillus cellulosilyticus</name>
    <dbReference type="NCBI Taxonomy" id="649639"/>
    <lineage>
        <taxon>Bacteria</taxon>
        <taxon>Bacillati</taxon>
        <taxon>Bacillota</taxon>
        <taxon>Bacilli</taxon>
        <taxon>Bacillales</taxon>
        <taxon>Bacillaceae</taxon>
        <taxon>Evansella</taxon>
    </lineage>
</organism>
<dbReference type="GO" id="GO:0045252">
    <property type="term" value="C:oxoglutarate dehydrogenase complex"/>
    <property type="evidence" value="ECO:0007669"/>
    <property type="project" value="TreeGrafter"/>
</dbReference>
<evidence type="ECO:0000259" key="8">
    <source>
        <dbReference type="SMART" id="SM00861"/>
    </source>
</evidence>
<dbReference type="Pfam" id="PF00676">
    <property type="entry name" value="E1_dh"/>
    <property type="match status" value="1"/>
</dbReference>
<dbReference type="InterPro" id="IPR023784">
    <property type="entry name" value="2oxoglutarate_DH_E1_bac"/>
</dbReference>
<dbReference type="GO" id="GO:0005829">
    <property type="term" value="C:cytosol"/>
    <property type="evidence" value="ECO:0007669"/>
    <property type="project" value="TreeGrafter"/>
</dbReference>
<comment type="subunit">
    <text evidence="6">Homodimer. Part of the 2-oxoglutarate dehydrogenase (OGDH) complex composed of E1 (2-oxoglutarate dehydrogenase), E2 (dihydrolipoamide succinyltransferase) and E3 (dihydrolipoamide dehydrogenase); the complex contains multiple copies of the three enzymatic components (E1, E2 and E3).</text>
</comment>
<dbReference type="InterPro" id="IPR042179">
    <property type="entry name" value="KGD_C_sf"/>
</dbReference>
<evidence type="ECO:0000313" key="9">
    <source>
        <dbReference type="EMBL" id="ADU30220.1"/>
    </source>
</evidence>
<dbReference type="PIRSF" id="PIRSF000157">
    <property type="entry name" value="Oxoglu_dh_E1"/>
    <property type="match status" value="1"/>
</dbReference>
<dbReference type="InterPro" id="IPR011603">
    <property type="entry name" value="2oxoglutarate_DH_E1"/>
</dbReference>
<feature type="domain" description="Transketolase-like pyrimidine-binding" evidence="8">
    <location>
        <begin position="597"/>
        <end position="793"/>
    </location>
</feature>
<keyword evidence="4 6" id="KW-0324">Glycolysis</keyword>
<evidence type="ECO:0000313" key="10">
    <source>
        <dbReference type="Proteomes" id="UP000001401"/>
    </source>
</evidence>
<dbReference type="KEGG" id="bco:Bcell_1958"/>
<dbReference type="InterPro" id="IPR005475">
    <property type="entry name" value="Transketolase-like_Pyr-bd"/>
</dbReference>
<dbReference type="GO" id="GO:0006096">
    <property type="term" value="P:glycolytic process"/>
    <property type="evidence" value="ECO:0007669"/>
    <property type="project" value="UniProtKB-UniRule"/>
</dbReference>
<dbReference type="NCBIfam" id="TIGR00239">
    <property type="entry name" value="2oxo_dh_E1"/>
    <property type="match status" value="1"/>
</dbReference>
<dbReference type="GO" id="GO:0030976">
    <property type="term" value="F:thiamine pyrophosphate binding"/>
    <property type="evidence" value="ECO:0007669"/>
    <property type="project" value="UniProtKB-UniRule"/>
</dbReference>
<dbReference type="PANTHER" id="PTHR23152">
    <property type="entry name" value="2-OXOGLUTARATE DEHYDROGENASE"/>
    <property type="match status" value="1"/>
</dbReference>
<dbReference type="Proteomes" id="UP000001401">
    <property type="component" value="Chromosome"/>
</dbReference>
<keyword evidence="10" id="KW-1185">Reference proteome</keyword>
<dbReference type="InterPro" id="IPR031717">
    <property type="entry name" value="ODO-1/KGD_C"/>
</dbReference>
<reference evidence="9 10" key="1">
    <citation type="submission" date="2010-12" db="EMBL/GenBank/DDBJ databases">
        <title>Complete sequence of Bacillus cellulosilyticus DSM 2522.</title>
        <authorList>
            <consortium name="US DOE Joint Genome Institute"/>
            <person name="Lucas S."/>
            <person name="Copeland A."/>
            <person name="Lapidus A."/>
            <person name="Cheng J.-F."/>
            <person name="Bruce D."/>
            <person name="Goodwin L."/>
            <person name="Pitluck S."/>
            <person name="Chertkov O."/>
            <person name="Detter J.C."/>
            <person name="Han C."/>
            <person name="Tapia R."/>
            <person name="Land M."/>
            <person name="Hauser L."/>
            <person name="Jeffries C."/>
            <person name="Kyrpides N."/>
            <person name="Ivanova N."/>
            <person name="Mikhailova N."/>
            <person name="Brumm P."/>
            <person name="Mead D."/>
            <person name="Woyke T."/>
        </authorList>
    </citation>
    <scope>NUCLEOTIDE SEQUENCE [LARGE SCALE GENOMIC DNA]</scope>
    <source>
        <strain evidence="10">ATCC 21833 / DSM 2522 / FERM P-1141 / JCM 9156 / N-4</strain>
    </source>
</reference>
<dbReference type="eggNOG" id="COG0567">
    <property type="taxonomic scope" value="Bacteria"/>
</dbReference>
<gene>
    <name evidence="6" type="primary">odhA</name>
    <name evidence="9" type="ordered locus">Bcell_1958</name>
</gene>
<evidence type="ECO:0000256" key="4">
    <source>
        <dbReference type="ARBA" id="ARBA00023152"/>
    </source>
</evidence>
<dbReference type="HOGENOM" id="CLU_004709_1_0_9"/>
<protein>
    <recommendedName>
        <fullName evidence="6">2-oxoglutarate dehydrogenase E1 component</fullName>
        <ecNumber evidence="6">1.2.4.2</ecNumber>
    </recommendedName>
    <alternativeName>
        <fullName evidence="6">Alpha-ketoglutarate dehydrogenase</fullName>
    </alternativeName>
</protein>
<dbReference type="SUPFAM" id="SSF52518">
    <property type="entry name" value="Thiamin diphosphate-binding fold (THDP-binding)"/>
    <property type="match status" value="2"/>
</dbReference>
<proteinExistence type="inferred from homology"/>
<dbReference type="FunFam" id="3.40.50.970:FF:000036">
    <property type="entry name" value="2-oxoglutarate dehydrogenase E1 component"/>
    <property type="match status" value="1"/>
</dbReference>
<dbReference type="InterPro" id="IPR029061">
    <property type="entry name" value="THDP-binding"/>
</dbReference>
<comment type="catalytic activity">
    <reaction evidence="5 6">
        <text>N(6)-[(R)-lipoyl]-L-lysyl-[protein] + 2-oxoglutarate + H(+) = N(6)-[(R)-S(8)-succinyldihydrolipoyl]-L-lysyl-[protein] + CO2</text>
        <dbReference type="Rhea" id="RHEA:12188"/>
        <dbReference type="Rhea" id="RHEA-COMP:10474"/>
        <dbReference type="Rhea" id="RHEA-COMP:20092"/>
        <dbReference type="ChEBI" id="CHEBI:15378"/>
        <dbReference type="ChEBI" id="CHEBI:16526"/>
        <dbReference type="ChEBI" id="CHEBI:16810"/>
        <dbReference type="ChEBI" id="CHEBI:83099"/>
        <dbReference type="ChEBI" id="CHEBI:83120"/>
        <dbReference type="EC" id="1.2.4.2"/>
    </reaction>
</comment>
<dbReference type="Gene3D" id="3.40.50.11610">
    <property type="entry name" value="Multifunctional 2-oxoglutarate metabolism enzyme, C-terminal domain"/>
    <property type="match status" value="1"/>
</dbReference>
<keyword evidence="3 6" id="KW-0786">Thiamine pyrophosphate</keyword>
<evidence type="ECO:0000256" key="5">
    <source>
        <dbReference type="ARBA" id="ARBA00051911"/>
    </source>
</evidence>
<dbReference type="CDD" id="cd02016">
    <property type="entry name" value="TPP_E1_OGDC_like"/>
    <property type="match status" value="1"/>
</dbReference>
<dbReference type="GO" id="GO:0004591">
    <property type="term" value="F:oxoglutarate dehydrogenase (succinyl-transferring) activity"/>
    <property type="evidence" value="ECO:0007669"/>
    <property type="project" value="UniProtKB-UniRule"/>
</dbReference>
<comment type="function">
    <text evidence="6">E1 component of the 2-oxoglutarate dehydrogenase (OGDH) complex which catalyzes the decarboxylation of 2-oxoglutarate, the first step in the conversion of 2-oxoglutarate to succinyl-CoA and CO(2).</text>
</comment>
<evidence type="ECO:0000256" key="7">
    <source>
        <dbReference type="SAM" id="MobiDB-lite"/>
    </source>
</evidence>
<dbReference type="PANTHER" id="PTHR23152:SF4">
    <property type="entry name" value="2-OXOADIPATE DEHYDROGENASE COMPLEX COMPONENT E1"/>
    <property type="match status" value="1"/>
</dbReference>
<comment type="cofactor">
    <cofactor evidence="1 6">
        <name>thiamine diphosphate</name>
        <dbReference type="ChEBI" id="CHEBI:58937"/>
    </cofactor>
</comment>
<keyword evidence="2 6" id="KW-0560">Oxidoreductase</keyword>
<dbReference type="AlphaFoldDB" id="E6U0A4"/>